<sequence length="177" mass="20591">MSGYPIAHRINAGQNGYFAKDWYTRQQISVGHDLGDHRKQTEENIHEKDSTQHNYVSRFLGCHPDKEKNLHIGDNIIAYAPNQDILLGIGSILSEPYYEQNPRTLTTQDIHHYWRDIVWLPWSKPVDRDEIGAISPRFNENGKHRAYPTSTLERYNGDFTGLKETIEKCEQVDLNRL</sequence>
<dbReference type="RefSeq" id="WP_159359123.1">
    <property type="nucleotide sequence ID" value="NZ_WMFC01000027.1"/>
</dbReference>
<accession>A0A6B1J0F6</accession>
<gene>
    <name evidence="1" type="ORF">GLW30_14695</name>
</gene>
<dbReference type="EMBL" id="WMFC01000027">
    <property type="protein sequence ID" value="MYL68971.1"/>
    <property type="molecule type" value="Genomic_DNA"/>
</dbReference>
<reference evidence="1 2" key="1">
    <citation type="submission" date="2019-11" db="EMBL/GenBank/DDBJ databases">
        <title>Genome sequences of 17 halophilic strains isolated from different environments.</title>
        <authorList>
            <person name="Furrow R.E."/>
        </authorList>
    </citation>
    <scope>NUCLEOTIDE SEQUENCE [LARGE SCALE GENOMIC DNA]</scope>
    <source>
        <strain evidence="1 2">22502_06_Cabo</strain>
    </source>
</reference>
<protein>
    <submittedName>
        <fullName evidence="1">Uncharacterized protein</fullName>
    </submittedName>
</protein>
<name>A0A6B1J0F6_9EURY</name>
<proteinExistence type="predicted"/>
<dbReference type="Proteomes" id="UP000452321">
    <property type="component" value="Unassembled WGS sequence"/>
</dbReference>
<evidence type="ECO:0000313" key="2">
    <source>
        <dbReference type="Proteomes" id="UP000452321"/>
    </source>
</evidence>
<evidence type="ECO:0000313" key="1">
    <source>
        <dbReference type="EMBL" id="MYL68971.1"/>
    </source>
</evidence>
<comment type="caution">
    <text evidence="1">The sequence shown here is derived from an EMBL/GenBank/DDBJ whole genome shotgun (WGS) entry which is preliminary data.</text>
</comment>
<organism evidence="1 2">
    <name type="scientific">Halorubrum distributum</name>
    <dbReference type="NCBI Taxonomy" id="29283"/>
    <lineage>
        <taxon>Archaea</taxon>
        <taxon>Methanobacteriati</taxon>
        <taxon>Methanobacteriota</taxon>
        <taxon>Stenosarchaea group</taxon>
        <taxon>Halobacteria</taxon>
        <taxon>Halobacteriales</taxon>
        <taxon>Haloferacaceae</taxon>
        <taxon>Halorubrum</taxon>
        <taxon>Halorubrum distributum group</taxon>
    </lineage>
</organism>
<dbReference type="AlphaFoldDB" id="A0A6B1J0F6"/>